<dbReference type="PANTHER" id="PTHR42978:SF6">
    <property type="entry name" value="QUORUM-QUENCHING LACTONASE YTNP-RELATED"/>
    <property type="match status" value="1"/>
</dbReference>
<evidence type="ECO:0000256" key="4">
    <source>
        <dbReference type="ARBA" id="ARBA00022833"/>
    </source>
</evidence>
<accession>A0A5J5GRC4</accession>
<dbReference type="InterPro" id="IPR051013">
    <property type="entry name" value="MBL_superfamily_lactonases"/>
</dbReference>
<protein>
    <submittedName>
        <fullName evidence="6">MBL fold metallo-hydrolase</fullName>
    </submittedName>
</protein>
<keyword evidence="3 6" id="KW-0378">Hydrolase</keyword>
<comment type="similarity">
    <text evidence="1">Belongs to the metallo-beta-lactamase superfamily.</text>
</comment>
<dbReference type="Proteomes" id="UP000326554">
    <property type="component" value="Unassembled WGS sequence"/>
</dbReference>
<evidence type="ECO:0000256" key="2">
    <source>
        <dbReference type="ARBA" id="ARBA00022723"/>
    </source>
</evidence>
<dbReference type="PANTHER" id="PTHR42978">
    <property type="entry name" value="QUORUM-QUENCHING LACTONASE YTNP-RELATED-RELATED"/>
    <property type="match status" value="1"/>
</dbReference>
<dbReference type="InterPro" id="IPR001279">
    <property type="entry name" value="Metallo-B-lactamas"/>
</dbReference>
<dbReference type="InterPro" id="IPR036866">
    <property type="entry name" value="RibonucZ/Hydroxyglut_hydro"/>
</dbReference>
<dbReference type="RefSeq" id="WP_150443558.1">
    <property type="nucleotide sequence ID" value="NZ_VYQE01000001.1"/>
</dbReference>
<name>A0A5J5GRC4_9RHOB</name>
<proteinExistence type="inferred from homology"/>
<organism evidence="6 7">
    <name type="scientific">Histidinibacterium aquaticum</name>
    <dbReference type="NCBI Taxonomy" id="2613962"/>
    <lineage>
        <taxon>Bacteria</taxon>
        <taxon>Pseudomonadati</taxon>
        <taxon>Pseudomonadota</taxon>
        <taxon>Alphaproteobacteria</taxon>
        <taxon>Rhodobacterales</taxon>
        <taxon>Paracoccaceae</taxon>
        <taxon>Histidinibacterium</taxon>
    </lineage>
</organism>
<evidence type="ECO:0000313" key="7">
    <source>
        <dbReference type="Proteomes" id="UP000326554"/>
    </source>
</evidence>
<reference evidence="6 7" key="1">
    <citation type="submission" date="2019-09" db="EMBL/GenBank/DDBJ databases">
        <authorList>
            <person name="Park J.-S."/>
            <person name="Choi H.-J."/>
        </authorList>
    </citation>
    <scope>NUCLEOTIDE SEQUENCE [LARGE SCALE GENOMIC DNA]</scope>
    <source>
        <strain evidence="6 7">176SS1-4</strain>
    </source>
</reference>
<feature type="domain" description="Metallo-beta-lactamase" evidence="5">
    <location>
        <begin position="65"/>
        <end position="251"/>
    </location>
</feature>
<dbReference type="Pfam" id="PF00753">
    <property type="entry name" value="Lactamase_B"/>
    <property type="match status" value="1"/>
</dbReference>
<dbReference type="GO" id="GO:0016787">
    <property type="term" value="F:hydrolase activity"/>
    <property type="evidence" value="ECO:0007669"/>
    <property type="project" value="UniProtKB-KW"/>
</dbReference>
<dbReference type="SUPFAM" id="SSF56281">
    <property type="entry name" value="Metallo-hydrolase/oxidoreductase"/>
    <property type="match status" value="1"/>
</dbReference>
<dbReference type="SMART" id="SM00849">
    <property type="entry name" value="Lactamase_B"/>
    <property type="match status" value="1"/>
</dbReference>
<evidence type="ECO:0000256" key="3">
    <source>
        <dbReference type="ARBA" id="ARBA00022801"/>
    </source>
</evidence>
<evidence type="ECO:0000256" key="1">
    <source>
        <dbReference type="ARBA" id="ARBA00007749"/>
    </source>
</evidence>
<dbReference type="AlphaFoldDB" id="A0A5J5GRC4"/>
<comment type="caution">
    <text evidence="6">The sequence shown here is derived from an EMBL/GenBank/DDBJ whole genome shotgun (WGS) entry which is preliminary data.</text>
</comment>
<gene>
    <name evidence="6" type="ORF">F3S47_02125</name>
</gene>
<dbReference type="EMBL" id="VYQE01000001">
    <property type="protein sequence ID" value="KAA9010074.1"/>
    <property type="molecule type" value="Genomic_DNA"/>
</dbReference>
<evidence type="ECO:0000259" key="5">
    <source>
        <dbReference type="SMART" id="SM00849"/>
    </source>
</evidence>
<sequence>MPDPSPAHLPRFRDFRLGDWKVTTLLAGSPRREDPHSIFGLNVDAETFAAASRAAFLPTDWAQFFFTPTLVDTGSERVLFDTGLKAEGLVAALSAAGYGTGDITHVVLTHLHGDHIGGLTDESGEETFPQAQYLTGAVEYDAWSKRDSEAFESKVRPLAERIRFLDDGDAVLSGITAEAAFGHTPGHMTFQLESDSRRLYLFADVANHPVYSLAHPDWEVTFDMDKTQAAATRRRVLSQLADDRVPMIGYHMPFPACGYVEREGDGFRYVPHLYQLMPG</sequence>
<keyword evidence="4" id="KW-0862">Zinc</keyword>
<dbReference type="GO" id="GO:0046872">
    <property type="term" value="F:metal ion binding"/>
    <property type="evidence" value="ECO:0007669"/>
    <property type="project" value="UniProtKB-KW"/>
</dbReference>
<keyword evidence="7" id="KW-1185">Reference proteome</keyword>
<dbReference type="CDD" id="cd07720">
    <property type="entry name" value="OPHC2-like_MBL-fold"/>
    <property type="match status" value="1"/>
</dbReference>
<keyword evidence="2" id="KW-0479">Metal-binding</keyword>
<evidence type="ECO:0000313" key="6">
    <source>
        <dbReference type="EMBL" id="KAA9010074.1"/>
    </source>
</evidence>
<dbReference type="Gene3D" id="3.60.15.10">
    <property type="entry name" value="Ribonuclease Z/Hydroxyacylglutathione hydrolase-like"/>
    <property type="match status" value="1"/>
</dbReference>